<sequence length="122" mass="13788">MEPGDRRPSDLFRQMKRLAGSSISDELIKSLWLQRLPQQTQTILSISKDSLNNIAEMTDNIIAVYSSSEVCSVTNNNSSPISNDRNKLKALQADIAAITKKFDEFSRNSRQRSKSREHSTET</sequence>
<keyword evidence="1" id="KW-0175">Coiled coil</keyword>
<dbReference type="PANTHER" id="PTHR33327:SF3">
    <property type="entry name" value="RNA-DIRECTED DNA POLYMERASE"/>
    <property type="match status" value="1"/>
</dbReference>
<accession>A0A8X7C694</accession>
<dbReference type="AlphaFoldDB" id="A0A8X7C694"/>
<dbReference type="PANTHER" id="PTHR33327">
    <property type="entry name" value="ENDONUCLEASE"/>
    <property type="match status" value="1"/>
</dbReference>
<evidence type="ECO:0000313" key="2">
    <source>
        <dbReference type="EMBL" id="GFY55458.1"/>
    </source>
</evidence>
<gene>
    <name evidence="2" type="primary">AVEN_244307_1</name>
    <name evidence="2" type="ORF">TNIN_352061</name>
</gene>
<dbReference type="EMBL" id="BMAV01010395">
    <property type="protein sequence ID" value="GFY55458.1"/>
    <property type="molecule type" value="Genomic_DNA"/>
</dbReference>
<comment type="caution">
    <text evidence="2">The sequence shown here is derived from an EMBL/GenBank/DDBJ whole genome shotgun (WGS) entry which is preliminary data.</text>
</comment>
<organism evidence="2 3">
    <name type="scientific">Trichonephila inaurata madagascariensis</name>
    <dbReference type="NCBI Taxonomy" id="2747483"/>
    <lineage>
        <taxon>Eukaryota</taxon>
        <taxon>Metazoa</taxon>
        <taxon>Ecdysozoa</taxon>
        <taxon>Arthropoda</taxon>
        <taxon>Chelicerata</taxon>
        <taxon>Arachnida</taxon>
        <taxon>Araneae</taxon>
        <taxon>Araneomorphae</taxon>
        <taxon>Entelegynae</taxon>
        <taxon>Araneoidea</taxon>
        <taxon>Nephilidae</taxon>
        <taxon>Trichonephila</taxon>
        <taxon>Trichonephila inaurata</taxon>
    </lineage>
</organism>
<evidence type="ECO:0000313" key="3">
    <source>
        <dbReference type="Proteomes" id="UP000886998"/>
    </source>
</evidence>
<dbReference type="OrthoDB" id="6435121at2759"/>
<dbReference type="Proteomes" id="UP000886998">
    <property type="component" value="Unassembled WGS sequence"/>
</dbReference>
<proteinExistence type="predicted"/>
<protein>
    <submittedName>
        <fullName evidence="2">Uncharacterized protein</fullName>
    </submittedName>
</protein>
<name>A0A8X7C694_9ARAC</name>
<keyword evidence="3" id="KW-1185">Reference proteome</keyword>
<evidence type="ECO:0000256" key="1">
    <source>
        <dbReference type="SAM" id="Coils"/>
    </source>
</evidence>
<feature type="coiled-coil region" evidence="1">
    <location>
        <begin position="81"/>
        <end position="108"/>
    </location>
</feature>
<reference evidence="2" key="1">
    <citation type="submission" date="2020-08" db="EMBL/GenBank/DDBJ databases">
        <title>Multicomponent nature underlies the extraordinary mechanical properties of spider dragline silk.</title>
        <authorList>
            <person name="Kono N."/>
            <person name="Nakamura H."/>
            <person name="Mori M."/>
            <person name="Yoshida Y."/>
            <person name="Ohtoshi R."/>
            <person name="Malay A.D."/>
            <person name="Moran D.A.P."/>
            <person name="Tomita M."/>
            <person name="Numata K."/>
            <person name="Arakawa K."/>
        </authorList>
    </citation>
    <scope>NUCLEOTIDE SEQUENCE</scope>
</reference>